<protein>
    <recommendedName>
        <fullName evidence="4">DNA-directed RNA polymerase III subunit RPC9</fullName>
    </recommendedName>
    <alternativeName>
        <fullName evidence="13">DNA-directed RNA polymerase III subunit rpc9</fullName>
    </alternativeName>
</protein>
<dbReference type="GO" id="GO:0006384">
    <property type="term" value="P:transcription initiation at RNA polymerase III promoter"/>
    <property type="evidence" value="ECO:0007669"/>
    <property type="project" value="InterPro"/>
</dbReference>
<evidence type="ECO:0000256" key="6">
    <source>
        <dbReference type="ARBA" id="ARBA00022478"/>
    </source>
</evidence>
<comment type="subcellular location">
    <subcellularLocation>
        <location evidence="2">Cell membrane</location>
        <topology evidence="2">Peripheral membrane protein</topology>
        <orientation evidence="2">Cytoplasmic side</orientation>
    </subcellularLocation>
    <subcellularLocation>
        <location evidence="1">Nucleus</location>
    </subcellularLocation>
</comment>
<dbReference type="Proteomes" id="UP000639338">
    <property type="component" value="Unassembled WGS sequence"/>
</dbReference>
<feature type="region of interest" description="Disordered" evidence="14">
    <location>
        <begin position="115"/>
        <end position="145"/>
    </location>
</feature>
<evidence type="ECO:0000256" key="5">
    <source>
        <dbReference type="ARBA" id="ARBA00022475"/>
    </source>
</evidence>
<evidence type="ECO:0000256" key="11">
    <source>
        <dbReference type="ARBA" id="ARBA00044007"/>
    </source>
</evidence>
<dbReference type="InterPro" id="IPR010997">
    <property type="entry name" value="HRDC-like_sf"/>
</dbReference>
<comment type="function">
    <text evidence="10">Accessory protein for the calcitonin gene-related peptide (CGRP) receptor. It modulates CGRP responsiveness in a variety of tissues.</text>
</comment>
<evidence type="ECO:0000256" key="2">
    <source>
        <dbReference type="ARBA" id="ARBA00004413"/>
    </source>
</evidence>
<dbReference type="PANTHER" id="PTHR15561">
    <property type="entry name" value="CALCITONIN GENE-RELATED PEPTIDE-RECEPTOR COMPONENT PROTEIN"/>
    <property type="match status" value="1"/>
</dbReference>
<keyword evidence="6" id="KW-0240">DNA-directed RNA polymerase</keyword>
<accession>A0A834XUT8</accession>
<evidence type="ECO:0000256" key="12">
    <source>
        <dbReference type="ARBA" id="ARBA00045808"/>
    </source>
</evidence>
<keyword evidence="5" id="KW-1003">Cell membrane</keyword>
<reference evidence="16 17" key="1">
    <citation type="submission" date="2020-08" db="EMBL/GenBank/DDBJ databases">
        <title>Aphidius gifuensis genome sequencing and assembly.</title>
        <authorList>
            <person name="Du Z."/>
        </authorList>
    </citation>
    <scope>NUCLEOTIDE SEQUENCE [LARGE SCALE GENOMIC DNA]</scope>
    <source>
        <strain evidence="16">YNYX2018</strain>
        <tissue evidence="16">Adults</tissue>
    </source>
</reference>
<evidence type="ECO:0000256" key="8">
    <source>
        <dbReference type="ARBA" id="ARBA00023163"/>
    </source>
</evidence>
<dbReference type="InterPro" id="IPR038324">
    <property type="entry name" value="Rpb4/RPC9_sf"/>
</dbReference>
<proteinExistence type="inferred from homology"/>
<dbReference type="SMART" id="SM00657">
    <property type="entry name" value="RPOL4c"/>
    <property type="match status" value="1"/>
</dbReference>
<comment type="subunit">
    <text evidence="11">Component of the RNA polymerase III complex consisting of 17 subunits: a ten-subunit horseshoe-shaped catalytic core composed of POLR3A/RPC1, POLR3B/RPC2, POLR1C/RPAC1, POLR1D/RPAC2, POLR3K/RPC10, POLR2E/RPABC1, POLR2F/RPABC2, POLR2H/RPABC3, POLR2K/RPABC4 and POLR2L/RPABC5; a mobile stalk composed of two subunits POLR3H/RPC8 and CRCP/RPC9, protruding from the core and functioning primarily in transcription initiation; and additional subunits homologous to general transcription factors of the RNA polymerase II machinery, POLR3C/RPC3-POLR3F/RPC6-POLR3G/RPC7 heterotrimer required for transcription initiation and POLR3D/RPC4-POLR3E/RPC5 heterodimer involved in both transcription initiation and termination.</text>
</comment>
<feature type="compositionally biased region" description="Acidic residues" evidence="14">
    <location>
        <begin position="126"/>
        <end position="145"/>
    </location>
</feature>
<name>A0A834XUT8_APHGI</name>
<dbReference type="InterPro" id="IPR005574">
    <property type="entry name" value="Rpb4/RPC9"/>
</dbReference>
<feature type="compositionally biased region" description="Polar residues" evidence="14">
    <location>
        <begin position="116"/>
        <end position="125"/>
    </location>
</feature>
<dbReference type="AlphaFoldDB" id="A0A834XUT8"/>
<keyword evidence="17" id="KW-1185">Reference proteome</keyword>
<evidence type="ECO:0000256" key="3">
    <source>
        <dbReference type="ARBA" id="ARBA00006898"/>
    </source>
</evidence>
<evidence type="ECO:0000256" key="10">
    <source>
        <dbReference type="ARBA" id="ARBA00043924"/>
    </source>
</evidence>
<dbReference type="PANTHER" id="PTHR15561:SF0">
    <property type="entry name" value="DNA-DIRECTED RNA POLYMERASE III SUBUNIT RPC9"/>
    <property type="match status" value="1"/>
</dbReference>
<dbReference type="Gene3D" id="1.20.1250.40">
    <property type="match status" value="1"/>
</dbReference>
<comment type="caution">
    <text evidence="16">The sequence shown here is derived from an EMBL/GenBank/DDBJ whole genome shotgun (WGS) entry which is preliminary data.</text>
</comment>
<dbReference type="GO" id="GO:0005886">
    <property type="term" value="C:plasma membrane"/>
    <property type="evidence" value="ECO:0007669"/>
    <property type="project" value="UniProtKB-SubCell"/>
</dbReference>
<evidence type="ECO:0000256" key="13">
    <source>
        <dbReference type="ARBA" id="ARBA00073026"/>
    </source>
</evidence>
<evidence type="ECO:0000256" key="7">
    <source>
        <dbReference type="ARBA" id="ARBA00023136"/>
    </source>
</evidence>
<comment type="similarity">
    <text evidence="3">Belongs to the eukaryotic RPC9 RNA polymerase subunit family.</text>
</comment>
<dbReference type="SUPFAM" id="SSF47819">
    <property type="entry name" value="HRDC-like"/>
    <property type="match status" value="1"/>
</dbReference>
<evidence type="ECO:0000256" key="14">
    <source>
        <dbReference type="SAM" id="MobiDB-lite"/>
    </source>
</evidence>
<evidence type="ECO:0000256" key="9">
    <source>
        <dbReference type="ARBA" id="ARBA00023242"/>
    </source>
</evidence>
<comment type="function">
    <text evidence="12">DNA-dependent RNA polymerase catalyzes the transcription of DNA into RNA using the four ribonucleoside triphosphates as substrates. Specific peripheric component of RNA polymerase III (Pol III) which synthesizes small non-coding RNAs including 5S rRNA, snRNAs, tRNAs and miRNAs from at least 500 distinct genomic loci. With POLR3H/RPC8 forms a mobile stalk that protrudes from Pol III core and functions primarily in transcription initiation. Pol III plays a key role in sensing and limiting infection by intracellular bacteria and DNA viruses. Acts as nuclear and cytosolic DNA sensor involved in innate immune response. Can sense non-self dsDNA that serves as template for transcription into dsRNA. The non-self RNA polymerase III transcripts, such as Epstein-Barr virus-encoded RNAs (EBERs) induce type I interferon and NF-kappa-B through the RIG-I pathway.</text>
</comment>
<dbReference type="FunFam" id="1.20.1250.40:FF:000002">
    <property type="entry name" value="DNA-directed RNA polymerase III subunit RPC9"/>
    <property type="match status" value="1"/>
</dbReference>
<dbReference type="Pfam" id="PF03874">
    <property type="entry name" value="RNA_pol_Rpb4"/>
    <property type="match status" value="1"/>
</dbReference>
<evidence type="ECO:0000313" key="16">
    <source>
        <dbReference type="EMBL" id="KAF7993855.1"/>
    </source>
</evidence>
<evidence type="ECO:0000256" key="4">
    <source>
        <dbReference type="ARBA" id="ARBA00016672"/>
    </source>
</evidence>
<sequence>MEVLNENAAYLSNFEVLKLLRNMKSSGKLNKGSGLATVTYETIKYLEDTACQHQTPEKMKEFLAKVGDYKLTKCEKLMMVNTPPKEKVEIDCIVEDAEDRFSTEEYEDLLGLVETTVGTPRASNNVDEEPPEESEELCQEPADES</sequence>
<keyword evidence="7" id="KW-0472">Membrane</keyword>
<gene>
    <name evidence="16" type="ORF">HCN44_011124</name>
</gene>
<feature type="domain" description="RNA polymerase Rpb4/RPC9 core" evidence="15">
    <location>
        <begin position="1"/>
        <end position="120"/>
    </location>
</feature>
<dbReference type="EMBL" id="JACMRX010000003">
    <property type="protein sequence ID" value="KAF7993855.1"/>
    <property type="molecule type" value="Genomic_DNA"/>
</dbReference>
<evidence type="ECO:0000259" key="15">
    <source>
        <dbReference type="SMART" id="SM00657"/>
    </source>
</evidence>
<dbReference type="OrthoDB" id="1746530at2759"/>
<organism evidence="16 17">
    <name type="scientific">Aphidius gifuensis</name>
    <name type="common">Parasitoid wasp</name>
    <dbReference type="NCBI Taxonomy" id="684658"/>
    <lineage>
        <taxon>Eukaryota</taxon>
        <taxon>Metazoa</taxon>
        <taxon>Ecdysozoa</taxon>
        <taxon>Arthropoda</taxon>
        <taxon>Hexapoda</taxon>
        <taxon>Insecta</taxon>
        <taxon>Pterygota</taxon>
        <taxon>Neoptera</taxon>
        <taxon>Endopterygota</taxon>
        <taxon>Hymenoptera</taxon>
        <taxon>Apocrita</taxon>
        <taxon>Ichneumonoidea</taxon>
        <taxon>Braconidae</taxon>
        <taxon>Aphidiinae</taxon>
        <taxon>Aphidius</taxon>
    </lineage>
</organism>
<dbReference type="InterPro" id="IPR038846">
    <property type="entry name" value="RPC9"/>
</dbReference>
<keyword evidence="9" id="KW-0539">Nucleus</keyword>
<evidence type="ECO:0000256" key="1">
    <source>
        <dbReference type="ARBA" id="ARBA00004123"/>
    </source>
</evidence>
<dbReference type="InterPro" id="IPR006590">
    <property type="entry name" value="RNA_pol_Rpb4/RPC9_core"/>
</dbReference>
<dbReference type="GO" id="GO:0000166">
    <property type="term" value="F:nucleotide binding"/>
    <property type="evidence" value="ECO:0007669"/>
    <property type="project" value="InterPro"/>
</dbReference>
<dbReference type="GO" id="GO:0005666">
    <property type="term" value="C:RNA polymerase III complex"/>
    <property type="evidence" value="ECO:0007669"/>
    <property type="project" value="InterPro"/>
</dbReference>
<evidence type="ECO:0000313" key="17">
    <source>
        <dbReference type="Proteomes" id="UP000639338"/>
    </source>
</evidence>
<keyword evidence="8" id="KW-0804">Transcription</keyword>